<dbReference type="AlphaFoldDB" id="A0A7W9BHZ0"/>
<evidence type="ECO:0000259" key="2">
    <source>
        <dbReference type="PROSITE" id="PS50405"/>
    </source>
</evidence>
<feature type="domain" description="GST N-terminal" evidence="1">
    <location>
        <begin position="1"/>
        <end position="80"/>
    </location>
</feature>
<dbReference type="Gene3D" id="1.20.1050.10">
    <property type="match status" value="1"/>
</dbReference>
<accession>A0A7W9BHZ0</accession>
<keyword evidence="4" id="KW-1185">Reference proteome</keyword>
<proteinExistence type="predicted"/>
<dbReference type="RefSeq" id="WP_183524162.1">
    <property type="nucleotide sequence ID" value="NZ_JACIJM010000001.1"/>
</dbReference>
<gene>
    <name evidence="3" type="ORF">FHS72_000191</name>
</gene>
<dbReference type="PANTHER" id="PTHR44051">
    <property type="entry name" value="GLUTATHIONE S-TRANSFERASE-RELATED"/>
    <property type="match status" value="1"/>
</dbReference>
<reference evidence="3 4" key="1">
    <citation type="submission" date="2020-08" db="EMBL/GenBank/DDBJ databases">
        <title>Genomic Encyclopedia of Type Strains, Phase IV (KMG-IV): sequencing the most valuable type-strain genomes for metagenomic binning, comparative biology and taxonomic classification.</title>
        <authorList>
            <person name="Goeker M."/>
        </authorList>
    </citation>
    <scope>NUCLEOTIDE SEQUENCE [LARGE SCALE GENOMIC DNA]</scope>
    <source>
        <strain evidence="3 4">DSM 101064</strain>
    </source>
</reference>
<keyword evidence="3" id="KW-0808">Transferase</keyword>
<dbReference type="GO" id="GO:0004364">
    <property type="term" value="F:glutathione transferase activity"/>
    <property type="evidence" value="ECO:0007669"/>
    <property type="project" value="UniProtKB-EC"/>
</dbReference>
<dbReference type="InterPro" id="IPR010987">
    <property type="entry name" value="Glutathione-S-Trfase_C-like"/>
</dbReference>
<dbReference type="Gene3D" id="3.40.30.10">
    <property type="entry name" value="Glutaredoxin"/>
    <property type="match status" value="1"/>
</dbReference>
<dbReference type="EMBL" id="JACIJM010000001">
    <property type="protein sequence ID" value="MBB5720587.1"/>
    <property type="molecule type" value="Genomic_DNA"/>
</dbReference>
<dbReference type="EC" id="2.5.1.18" evidence="3"/>
<dbReference type="PANTHER" id="PTHR44051:SF8">
    <property type="entry name" value="GLUTATHIONE S-TRANSFERASE GSTA"/>
    <property type="match status" value="1"/>
</dbReference>
<evidence type="ECO:0000313" key="3">
    <source>
        <dbReference type="EMBL" id="MBB5720587.1"/>
    </source>
</evidence>
<dbReference type="SFLD" id="SFLDG01150">
    <property type="entry name" value="Main.1:_Beta-like"/>
    <property type="match status" value="1"/>
</dbReference>
<dbReference type="CDD" id="cd03188">
    <property type="entry name" value="GST_C_Beta"/>
    <property type="match status" value="1"/>
</dbReference>
<dbReference type="InterPro" id="IPR040079">
    <property type="entry name" value="Glutathione_S-Trfase"/>
</dbReference>
<sequence length="202" mass="21678">MLTLHYAPKTISIAVAIALEEAGLAYDAVAVDFATGAQGSPEYLAVNPKGRVPSLITGAGTLTETGAILEFIADTSAQLMPDTPLAAARMREVMYYLASTMHVNHAHKMRGHRWADQQSSFDDMTAKVPETMAASCAYLESKLELDPFVSTDISIADPYLFVVLSWVPGDGVDLAKFPKLAAFVNLMRARPSVQAVTAKGML</sequence>
<dbReference type="SFLD" id="SFLDS00019">
    <property type="entry name" value="Glutathione_Transferase_(cytos"/>
    <property type="match status" value="1"/>
</dbReference>
<dbReference type="Proteomes" id="UP000535415">
    <property type="component" value="Unassembled WGS sequence"/>
</dbReference>
<evidence type="ECO:0000313" key="4">
    <source>
        <dbReference type="Proteomes" id="UP000535415"/>
    </source>
</evidence>
<dbReference type="InterPro" id="IPR036249">
    <property type="entry name" value="Thioredoxin-like_sf"/>
</dbReference>
<feature type="domain" description="GST C-terminal" evidence="2">
    <location>
        <begin position="83"/>
        <end position="202"/>
    </location>
</feature>
<dbReference type="InterPro" id="IPR004046">
    <property type="entry name" value="GST_C"/>
</dbReference>
<protein>
    <submittedName>
        <fullName evidence="3">Glutathione S-transferase</fullName>
        <ecNumber evidence="3">2.5.1.18</ecNumber>
    </submittedName>
</protein>
<dbReference type="SUPFAM" id="SSF52833">
    <property type="entry name" value="Thioredoxin-like"/>
    <property type="match status" value="1"/>
</dbReference>
<name>A0A7W9BHZ0_9RHOB</name>
<comment type="caution">
    <text evidence="3">The sequence shown here is derived from an EMBL/GenBank/DDBJ whole genome shotgun (WGS) entry which is preliminary data.</text>
</comment>
<dbReference type="PROSITE" id="PS50405">
    <property type="entry name" value="GST_CTER"/>
    <property type="match status" value="1"/>
</dbReference>
<dbReference type="InterPro" id="IPR004045">
    <property type="entry name" value="Glutathione_S-Trfase_N"/>
</dbReference>
<dbReference type="PROSITE" id="PS50404">
    <property type="entry name" value="GST_NTER"/>
    <property type="match status" value="1"/>
</dbReference>
<organism evidence="3 4">
    <name type="scientific">Yoonia ponticola</name>
    <dbReference type="NCBI Taxonomy" id="1524255"/>
    <lineage>
        <taxon>Bacteria</taxon>
        <taxon>Pseudomonadati</taxon>
        <taxon>Pseudomonadota</taxon>
        <taxon>Alphaproteobacteria</taxon>
        <taxon>Rhodobacterales</taxon>
        <taxon>Paracoccaceae</taxon>
        <taxon>Yoonia</taxon>
    </lineage>
</organism>
<dbReference type="SFLD" id="SFLDG00358">
    <property type="entry name" value="Main_(cytGST)"/>
    <property type="match status" value="1"/>
</dbReference>
<dbReference type="Pfam" id="PF14497">
    <property type="entry name" value="GST_C_3"/>
    <property type="match status" value="1"/>
</dbReference>
<dbReference type="Pfam" id="PF02798">
    <property type="entry name" value="GST_N"/>
    <property type="match status" value="1"/>
</dbReference>
<dbReference type="SUPFAM" id="SSF47616">
    <property type="entry name" value="GST C-terminal domain-like"/>
    <property type="match status" value="1"/>
</dbReference>
<dbReference type="CDD" id="cd03057">
    <property type="entry name" value="GST_N_Beta"/>
    <property type="match status" value="1"/>
</dbReference>
<dbReference type="InterPro" id="IPR036282">
    <property type="entry name" value="Glutathione-S-Trfase_C_sf"/>
</dbReference>
<evidence type="ECO:0000259" key="1">
    <source>
        <dbReference type="PROSITE" id="PS50404"/>
    </source>
</evidence>